<feature type="transmembrane region" description="Helical" evidence="6">
    <location>
        <begin position="212"/>
        <end position="232"/>
    </location>
</feature>
<evidence type="ECO:0000313" key="8">
    <source>
        <dbReference type="Proteomes" id="UP001232536"/>
    </source>
</evidence>
<dbReference type="Pfam" id="PF01925">
    <property type="entry name" value="TauE"/>
    <property type="match status" value="2"/>
</dbReference>
<dbReference type="InterPro" id="IPR051598">
    <property type="entry name" value="TSUP/Inactive_protease-like"/>
</dbReference>
<accession>A0ABT9D7Z7</accession>
<dbReference type="Proteomes" id="UP001232536">
    <property type="component" value="Unassembled WGS sequence"/>
</dbReference>
<comment type="subcellular location">
    <subcellularLocation>
        <location evidence="6">Cell membrane</location>
        <topology evidence="6">Multi-pass membrane protein</topology>
    </subcellularLocation>
    <subcellularLocation>
        <location evidence="1">Membrane</location>
        <topology evidence="1">Multi-pass membrane protein</topology>
    </subcellularLocation>
</comment>
<reference evidence="7 8" key="1">
    <citation type="submission" date="2023-07" db="EMBL/GenBank/DDBJ databases">
        <title>Description of novel actinomycetes strains, isolated from tidal flat sediment.</title>
        <authorList>
            <person name="Lu C."/>
        </authorList>
    </citation>
    <scope>NUCLEOTIDE SEQUENCE [LARGE SCALE GENOMIC DNA]</scope>
    <source>
        <strain evidence="7 8">SYSU T00b441</strain>
    </source>
</reference>
<sequence>MPPSSSDVSWMRRWGVMVVVGALGGLISGAFGVGGGIVVVPLLVALAKMDQRTAAATSLAAIVPTALAGAVTYLSRGQADLVIAALLAVGGVAGSWLGVHLLHRLPLHVLRWMFVGLLVLVAARMVTAIPSRGSELSLTVPTLLLFLAIGLVMGLTAGLFGVGGGIVVVPALVVLVGVGDLLAKGTSLLVMVPTTLAGTFANVRRGMVDLRAALLVGVSATAASFAGVYIAFVIPARLSSVLFAALVLLTAAQMAWREIRQARPPRPEAEPAT</sequence>
<evidence type="ECO:0000256" key="5">
    <source>
        <dbReference type="ARBA" id="ARBA00023136"/>
    </source>
</evidence>
<dbReference type="PANTHER" id="PTHR43701:SF2">
    <property type="entry name" value="MEMBRANE TRANSPORTER PROTEIN YJNA-RELATED"/>
    <property type="match status" value="1"/>
</dbReference>
<name>A0ABT9D7Z7_9CELL</name>
<feature type="transmembrane region" description="Helical" evidence="6">
    <location>
        <begin position="81"/>
        <end position="103"/>
    </location>
</feature>
<feature type="transmembrane region" description="Helical" evidence="6">
    <location>
        <begin position="14"/>
        <end position="47"/>
    </location>
</feature>
<organism evidence="7 8">
    <name type="scientific">Actinotalea lenta</name>
    <dbReference type="NCBI Taxonomy" id="3064654"/>
    <lineage>
        <taxon>Bacteria</taxon>
        <taxon>Bacillati</taxon>
        <taxon>Actinomycetota</taxon>
        <taxon>Actinomycetes</taxon>
        <taxon>Micrococcales</taxon>
        <taxon>Cellulomonadaceae</taxon>
        <taxon>Actinotalea</taxon>
    </lineage>
</organism>
<evidence type="ECO:0000256" key="1">
    <source>
        <dbReference type="ARBA" id="ARBA00004141"/>
    </source>
</evidence>
<evidence type="ECO:0000256" key="3">
    <source>
        <dbReference type="ARBA" id="ARBA00022692"/>
    </source>
</evidence>
<dbReference type="PANTHER" id="PTHR43701">
    <property type="entry name" value="MEMBRANE TRANSPORTER PROTEIN MJ0441-RELATED"/>
    <property type="match status" value="1"/>
</dbReference>
<protein>
    <recommendedName>
        <fullName evidence="6">Probable membrane transporter protein</fullName>
    </recommendedName>
</protein>
<dbReference type="RefSeq" id="WP_304600636.1">
    <property type="nucleotide sequence ID" value="NZ_JAUQYO010000001.1"/>
</dbReference>
<keyword evidence="5 6" id="KW-0472">Membrane</keyword>
<evidence type="ECO:0000313" key="7">
    <source>
        <dbReference type="EMBL" id="MDO8106999.1"/>
    </source>
</evidence>
<comment type="similarity">
    <text evidence="2 6">Belongs to the 4-toluene sulfonate uptake permease (TSUP) (TC 2.A.102) family.</text>
</comment>
<feature type="transmembrane region" description="Helical" evidence="6">
    <location>
        <begin position="142"/>
        <end position="175"/>
    </location>
</feature>
<feature type="transmembrane region" description="Helical" evidence="6">
    <location>
        <begin position="238"/>
        <end position="256"/>
    </location>
</feature>
<dbReference type="InterPro" id="IPR002781">
    <property type="entry name" value="TM_pro_TauE-like"/>
</dbReference>
<feature type="transmembrane region" description="Helical" evidence="6">
    <location>
        <begin position="53"/>
        <end position="74"/>
    </location>
</feature>
<dbReference type="EMBL" id="JAUQYP010000001">
    <property type="protein sequence ID" value="MDO8106999.1"/>
    <property type="molecule type" value="Genomic_DNA"/>
</dbReference>
<gene>
    <name evidence="7" type="ORF">Q6348_07280</name>
</gene>
<proteinExistence type="inferred from homology"/>
<feature type="transmembrane region" description="Helical" evidence="6">
    <location>
        <begin position="109"/>
        <end position="130"/>
    </location>
</feature>
<evidence type="ECO:0000256" key="4">
    <source>
        <dbReference type="ARBA" id="ARBA00022989"/>
    </source>
</evidence>
<comment type="caution">
    <text evidence="7">The sequence shown here is derived from an EMBL/GenBank/DDBJ whole genome shotgun (WGS) entry which is preliminary data.</text>
</comment>
<evidence type="ECO:0000256" key="6">
    <source>
        <dbReference type="RuleBase" id="RU363041"/>
    </source>
</evidence>
<keyword evidence="3 6" id="KW-0812">Transmembrane</keyword>
<keyword evidence="4 6" id="KW-1133">Transmembrane helix</keyword>
<evidence type="ECO:0000256" key="2">
    <source>
        <dbReference type="ARBA" id="ARBA00009142"/>
    </source>
</evidence>
<keyword evidence="8" id="KW-1185">Reference proteome</keyword>
<keyword evidence="6" id="KW-1003">Cell membrane</keyword>